<evidence type="ECO:0000256" key="1">
    <source>
        <dbReference type="SAM" id="MobiDB-lite"/>
    </source>
</evidence>
<proteinExistence type="predicted"/>
<gene>
    <name evidence="2" type="ORF">EUGRSUZ_A01101</name>
</gene>
<organism evidence="2">
    <name type="scientific">Eucalyptus grandis</name>
    <name type="common">Flooded gum</name>
    <dbReference type="NCBI Taxonomy" id="71139"/>
    <lineage>
        <taxon>Eukaryota</taxon>
        <taxon>Viridiplantae</taxon>
        <taxon>Streptophyta</taxon>
        <taxon>Embryophyta</taxon>
        <taxon>Tracheophyta</taxon>
        <taxon>Spermatophyta</taxon>
        <taxon>Magnoliopsida</taxon>
        <taxon>eudicotyledons</taxon>
        <taxon>Gunneridae</taxon>
        <taxon>Pentapetalae</taxon>
        <taxon>rosids</taxon>
        <taxon>malvids</taxon>
        <taxon>Myrtales</taxon>
        <taxon>Myrtaceae</taxon>
        <taxon>Myrtoideae</taxon>
        <taxon>Eucalypteae</taxon>
        <taxon>Eucalyptus</taxon>
    </lineage>
</organism>
<dbReference type="Gramene" id="KCW88756">
    <property type="protein sequence ID" value="KCW88756"/>
    <property type="gene ID" value="EUGRSUZ_A01101"/>
</dbReference>
<dbReference type="PANTHER" id="PTHR36704:SF1">
    <property type="entry name" value="OS06G0239700 PROTEIN"/>
    <property type="match status" value="1"/>
</dbReference>
<dbReference type="OMA" id="WVLQSDP"/>
<dbReference type="InParanoid" id="A0A059DEC4"/>
<dbReference type="OrthoDB" id="1928683at2759"/>
<dbReference type="AlphaFoldDB" id="A0A059DEC4"/>
<feature type="region of interest" description="Disordered" evidence="1">
    <location>
        <begin position="30"/>
        <end position="51"/>
    </location>
</feature>
<dbReference type="eggNOG" id="ENOG502QPU2">
    <property type="taxonomic scope" value="Eukaryota"/>
</dbReference>
<reference evidence="2" key="1">
    <citation type="submission" date="2013-07" db="EMBL/GenBank/DDBJ databases">
        <title>The genome of Eucalyptus grandis.</title>
        <authorList>
            <person name="Schmutz J."/>
            <person name="Hayes R."/>
            <person name="Myburg A."/>
            <person name="Tuskan G."/>
            <person name="Grattapaglia D."/>
            <person name="Rokhsar D.S."/>
        </authorList>
    </citation>
    <scope>NUCLEOTIDE SEQUENCE</scope>
    <source>
        <tissue evidence="2">Leaf extractions</tissue>
    </source>
</reference>
<dbReference type="KEGG" id="egr:104435133"/>
<dbReference type="FunCoup" id="A0A059DEC4">
    <property type="interactions" value="1816"/>
</dbReference>
<dbReference type="EMBL" id="KK198753">
    <property type="protein sequence ID" value="KCW88756.1"/>
    <property type="molecule type" value="Genomic_DNA"/>
</dbReference>
<sequence length="264" mass="28757">MSFLAARLAGKEGAYFFEESKHAVDRLARKVQPSNKTNAAAAAASGGNPISREAEADVLPEVLRHSLPSRIYSQRSEPSSSSSSSSSLSKASKWALRWDPESGSAVSSDALNPLRAHLAMPQVTFGPNRWKLPPAGSSVLASTANELRQDRYTHANPEKLKAAADGLANVGKAFAAATVVVFGGASIIFGLVASKLQVQNGEDIYAKVRDFARPTYMTVREQVAPLRTWAENMSRKWHIEREDDIKQKPMMKELSKTFGRRTSN</sequence>
<accession>A0A059DEC4</accession>
<name>A0A059DEC4_EUCGR</name>
<dbReference type="STRING" id="71139.A0A059DEC4"/>
<dbReference type="PANTHER" id="PTHR36704">
    <property type="entry name" value="PROTEIN, PUTATIVE-RELATED"/>
    <property type="match status" value="1"/>
</dbReference>
<evidence type="ECO:0000313" key="2">
    <source>
        <dbReference type="EMBL" id="KCW88756.1"/>
    </source>
</evidence>
<protein>
    <submittedName>
        <fullName evidence="2">Uncharacterized protein</fullName>
    </submittedName>
</protein>